<dbReference type="Gene3D" id="3.40.50.2300">
    <property type="match status" value="1"/>
</dbReference>
<evidence type="ECO:0000256" key="1">
    <source>
        <dbReference type="PROSITE-ProRule" id="PRU00169"/>
    </source>
</evidence>
<dbReference type="GO" id="GO:0000160">
    <property type="term" value="P:phosphorelay signal transduction system"/>
    <property type="evidence" value="ECO:0007669"/>
    <property type="project" value="InterPro"/>
</dbReference>
<gene>
    <name evidence="3" type="ordered locus">H16_A2019</name>
</gene>
<feature type="domain" description="Response regulatory" evidence="2">
    <location>
        <begin position="11"/>
        <end position="127"/>
    </location>
</feature>
<dbReference type="AlphaFoldDB" id="Q0KA52"/>
<evidence type="ECO:0000259" key="2">
    <source>
        <dbReference type="PROSITE" id="PS50110"/>
    </source>
</evidence>
<keyword evidence="4" id="KW-1185">Reference proteome</keyword>
<comment type="caution">
    <text evidence="1">Lacks conserved residue(s) required for the propagation of feature annotation.</text>
</comment>
<dbReference type="InterPro" id="IPR001789">
    <property type="entry name" value="Sig_transdc_resp-reg_receiver"/>
</dbReference>
<dbReference type="SUPFAM" id="SSF52172">
    <property type="entry name" value="CheY-like"/>
    <property type="match status" value="1"/>
</dbReference>
<dbReference type="EMBL" id="AM260479">
    <property type="protein sequence ID" value="CAJ93119.1"/>
    <property type="molecule type" value="Genomic_DNA"/>
</dbReference>
<dbReference type="Proteomes" id="UP000008210">
    <property type="component" value="Chromosome 1"/>
</dbReference>
<proteinExistence type="predicted"/>
<dbReference type="eggNOG" id="COG2197">
    <property type="taxonomic scope" value="Bacteria"/>
</dbReference>
<dbReference type="InterPro" id="IPR011006">
    <property type="entry name" value="CheY-like_superfamily"/>
</dbReference>
<dbReference type="PROSITE" id="PS50110">
    <property type="entry name" value="RESPONSE_REGULATORY"/>
    <property type="match status" value="1"/>
</dbReference>
<sequence>MPDRNPARLLTVYLLEHANAIRTRQLGLLGRMPGIRVAGAGASAATELAPLLRHRPDVVLISLGTGYAHALQEVRTLRSTLPDSIVIVLADNLGPPLRRACLKAGGSYCFDKTLELDALRQTLAGLAATSGR</sequence>
<dbReference type="RefSeq" id="WP_011615457.1">
    <property type="nucleotide sequence ID" value="NC_008313.1"/>
</dbReference>
<evidence type="ECO:0000313" key="3">
    <source>
        <dbReference type="EMBL" id="CAJ93119.1"/>
    </source>
</evidence>
<dbReference type="KEGG" id="reh:H16_A2019"/>
<organism evidence="3 4">
    <name type="scientific">Cupriavidus necator (strain ATCC 17699 / DSM 428 / KCTC 22496 / NCIMB 10442 / H16 / Stanier 337)</name>
    <name type="common">Ralstonia eutropha</name>
    <dbReference type="NCBI Taxonomy" id="381666"/>
    <lineage>
        <taxon>Bacteria</taxon>
        <taxon>Pseudomonadati</taxon>
        <taxon>Pseudomonadota</taxon>
        <taxon>Betaproteobacteria</taxon>
        <taxon>Burkholderiales</taxon>
        <taxon>Burkholderiaceae</taxon>
        <taxon>Cupriavidus</taxon>
    </lineage>
</organism>
<evidence type="ECO:0000313" key="4">
    <source>
        <dbReference type="Proteomes" id="UP000008210"/>
    </source>
</evidence>
<dbReference type="PATRIC" id="fig|381666.6.peg.2426"/>
<name>Q0KA52_CUPNH</name>
<accession>Q0KA52</accession>
<protein>
    <submittedName>
        <fullName evidence="3">Response regulator</fullName>
    </submittedName>
</protein>
<dbReference type="HOGENOM" id="CLU_000445_69_15_4"/>
<dbReference type="STRING" id="381666.H16_A2019"/>
<reference evidence="3 4" key="1">
    <citation type="journal article" date="2006" name="Nat. Biotechnol.">
        <title>Genome sequence of the bioplastic-producing 'Knallgas' bacterium Ralstonia eutropha H16.</title>
        <authorList>
            <person name="Pohlmann A."/>
            <person name="Fricke W.F."/>
            <person name="Reinecke F."/>
            <person name="Kusian B."/>
            <person name="Liesegang H."/>
            <person name="Cramm R."/>
            <person name="Eitinger T."/>
            <person name="Ewering C."/>
            <person name="Potter M."/>
            <person name="Schwartz E."/>
            <person name="Strittmatter A."/>
            <person name="Voss I."/>
            <person name="Gottschalk G."/>
            <person name="Steinbuechel A."/>
            <person name="Friedrich B."/>
            <person name="Bowien B."/>
        </authorList>
    </citation>
    <scope>NUCLEOTIDE SEQUENCE [LARGE SCALE GENOMIC DNA]</scope>
    <source>
        <strain evidence="4">ATCC 17699 / DSM 428 / KCTC 22496 / NCIMB 10442 / H16 / Stanier 337</strain>
    </source>
</reference>